<dbReference type="InterPro" id="IPR011766">
    <property type="entry name" value="TPP_enzyme_TPP-bd"/>
</dbReference>
<comment type="similarity">
    <text evidence="3 12">Belongs to the TPP enzyme family.</text>
</comment>
<dbReference type="NCBIfam" id="TIGR00118">
    <property type="entry name" value="acolac_lg"/>
    <property type="match status" value="1"/>
</dbReference>
<name>A0ABV3DCV1_9ACTN</name>
<dbReference type="Pfam" id="PF02776">
    <property type="entry name" value="TPP_enzyme_N"/>
    <property type="match status" value="1"/>
</dbReference>
<gene>
    <name evidence="16" type="ORF">AB0C36_05850</name>
</gene>
<keyword evidence="9 12" id="KW-0786">Thiamine pyrophosphate</keyword>
<comment type="catalytic activity">
    <reaction evidence="11 12">
        <text>2 pyruvate + H(+) = (2S)-2-acetolactate + CO2</text>
        <dbReference type="Rhea" id="RHEA:25249"/>
        <dbReference type="ChEBI" id="CHEBI:15361"/>
        <dbReference type="ChEBI" id="CHEBI:15378"/>
        <dbReference type="ChEBI" id="CHEBI:16526"/>
        <dbReference type="ChEBI" id="CHEBI:58476"/>
        <dbReference type="EC" id="2.2.1.6"/>
    </reaction>
</comment>
<sequence length="592" mass="63184">MPTAIEKRRNPMTEQVTGAQALIRSLEAAGVDTVFGIPGGAILPAYDPLLDSTKVRHILVRHEQGAGHAATGYAQATGRVGVCMATSGPGATNLVTPIADAHMDSVPMVAITGQVPSGAIGTDAFQEADICGITMPITKHNFLVTDPAEIAPTIAAAFHIASTGRPGPVLVDISKDALQAQTEFVWSGTPELPGYRPVTRPHAKQIREAARLLSNAKQPVLYVGGGVLKAHASAELRVLAELTGAPVVTTLMARGAFPDSHDQHLGMPGMHGTVAAVTALQRADLIVSLGARFDDRVTGRLDTFAPNATIVHADIDPAEISKNRTADVPIVGDAREVIADLVVAVQAEHEAGRRGDYAAWWTLLNDWRDRYPLGYDLPDDGTLSPQLVIERLSAISGPDTIFAAGVGQHQMWAAHFVKHEKPYTWLNSGGAGTMGYAVPAAMGAKTGMPEATVWAIDGDGCFQMTNQELVTCALNNIPVKVAIINNGSLGMVRQWQTLFYNQRYSNTDLHSRFIPDFVKLADAMGCVGLRCDNPEDLDATIKQAMEINDRPVVVDFVVHQDAMVWPMVAAGTSNDEILAARDQRPDFGDGEE</sequence>
<comment type="caution">
    <text evidence="16">The sequence shown here is derived from an EMBL/GenBank/DDBJ whole genome shotgun (WGS) entry which is preliminary data.</text>
</comment>
<evidence type="ECO:0000256" key="1">
    <source>
        <dbReference type="ARBA" id="ARBA00004974"/>
    </source>
</evidence>
<dbReference type="EC" id="2.2.1.6" evidence="4 12"/>
<dbReference type="InterPro" id="IPR012001">
    <property type="entry name" value="Thiamin_PyroP_enz_TPP-bd_dom"/>
</dbReference>
<evidence type="ECO:0000256" key="10">
    <source>
        <dbReference type="ARBA" id="ARBA00023304"/>
    </source>
</evidence>
<feature type="domain" description="Thiamine pyrophosphate enzyme N-terminal TPP-binding" evidence="15">
    <location>
        <begin position="17"/>
        <end position="131"/>
    </location>
</feature>
<dbReference type="SUPFAM" id="SSF52518">
    <property type="entry name" value="Thiamin diphosphate-binding fold (THDP-binding)"/>
    <property type="match status" value="2"/>
</dbReference>
<feature type="domain" description="Thiamine pyrophosphate enzyme TPP-binding" evidence="14">
    <location>
        <begin position="405"/>
        <end position="556"/>
    </location>
</feature>
<dbReference type="EMBL" id="JBEZFP010000010">
    <property type="protein sequence ID" value="MEU8133014.1"/>
    <property type="molecule type" value="Genomic_DNA"/>
</dbReference>
<dbReference type="InterPro" id="IPR029061">
    <property type="entry name" value="THDP-binding"/>
</dbReference>
<evidence type="ECO:0000256" key="2">
    <source>
        <dbReference type="ARBA" id="ARBA00005025"/>
    </source>
</evidence>
<dbReference type="Pfam" id="PF02775">
    <property type="entry name" value="TPP_enzyme_C"/>
    <property type="match status" value="1"/>
</dbReference>
<evidence type="ECO:0000256" key="4">
    <source>
        <dbReference type="ARBA" id="ARBA00013145"/>
    </source>
</evidence>
<dbReference type="InterPro" id="IPR012000">
    <property type="entry name" value="Thiamin_PyroP_enz_cen_dom"/>
</dbReference>
<comment type="pathway">
    <text evidence="2 12">Amino-acid biosynthesis; L-valine biosynthesis; L-valine from pyruvate: step 1/4.</text>
</comment>
<dbReference type="Pfam" id="PF00205">
    <property type="entry name" value="TPP_enzyme_M"/>
    <property type="match status" value="1"/>
</dbReference>
<dbReference type="InterPro" id="IPR029035">
    <property type="entry name" value="DHS-like_NAD/FAD-binding_dom"/>
</dbReference>
<feature type="domain" description="Thiamine pyrophosphate enzyme central" evidence="13">
    <location>
        <begin position="206"/>
        <end position="341"/>
    </location>
</feature>
<evidence type="ECO:0000256" key="3">
    <source>
        <dbReference type="ARBA" id="ARBA00007812"/>
    </source>
</evidence>
<comment type="cofactor">
    <cofactor evidence="12">
        <name>thiamine diphosphate</name>
        <dbReference type="ChEBI" id="CHEBI:58937"/>
    </cofactor>
    <text evidence="12">Binds 1 thiamine pyrophosphate per subunit.</text>
</comment>
<evidence type="ECO:0000256" key="9">
    <source>
        <dbReference type="ARBA" id="ARBA00023052"/>
    </source>
</evidence>
<evidence type="ECO:0000256" key="12">
    <source>
        <dbReference type="RuleBase" id="RU003591"/>
    </source>
</evidence>
<evidence type="ECO:0000259" key="14">
    <source>
        <dbReference type="Pfam" id="PF02775"/>
    </source>
</evidence>
<evidence type="ECO:0000256" key="5">
    <source>
        <dbReference type="ARBA" id="ARBA00022605"/>
    </source>
</evidence>
<evidence type="ECO:0000259" key="13">
    <source>
        <dbReference type="Pfam" id="PF00205"/>
    </source>
</evidence>
<dbReference type="NCBIfam" id="NF005860">
    <property type="entry name" value="PRK07789.1"/>
    <property type="match status" value="1"/>
</dbReference>
<evidence type="ECO:0000259" key="15">
    <source>
        <dbReference type="Pfam" id="PF02776"/>
    </source>
</evidence>
<reference evidence="16 17" key="1">
    <citation type="submission" date="2024-06" db="EMBL/GenBank/DDBJ databases">
        <title>The Natural Products Discovery Center: Release of the First 8490 Sequenced Strains for Exploring Actinobacteria Biosynthetic Diversity.</title>
        <authorList>
            <person name="Kalkreuter E."/>
            <person name="Kautsar S.A."/>
            <person name="Yang D."/>
            <person name="Bader C.D."/>
            <person name="Teijaro C.N."/>
            <person name="Fluegel L."/>
            <person name="Davis C.M."/>
            <person name="Simpson J.R."/>
            <person name="Lauterbach L."/>
            <person name="Steele A.D."/>
            <person name="Gui C."/>
            <person name="Meng S."/>
            <person name="Li G."/>
            <person name="Viehrig K."/>
            <person name="Ye F."/>
            <person name="Su P."/>
            <person name="Kiefer A.F."/>
            <person name="Nichols A."/>
            <person name="Cepeda A.J."/>
            <person name="Yan W."/>
            <person name="Fan B."/>
            <person name="Jiang Y."/>
            <person name="Adhikari A."/>
            <person name="Zheng C.-J."/>
            <person name="Schuster L."/>
            <person name="Cowan T.M."/>
            <person name="Smanski M.J."/>
            <person name="Chevrette M.G."/>
            <person name="De Carvalho L.P.S."/>
            <person name="Shen B."/>
        </authorList>
    </citation>
    <scope>NUCLEOTIDE SEQUENCE [LARGE SCALE GENOMIC DNA]</scope>
    <source>
        <strain evidence="16 17">NPDC048946</strain>
    </source>
</reference>
<keyword evidence="10 12" id="KW-0100">Branched-chain amino acid biosynthesis</keyword>
<keyword evidence="8 12" id="KW-0460">Magnesium</keyword>
<keyword evidence="6 12" id="KW-0808">Transferase</keyword>
<dbReference type="Gene3D" id="3.40.50.1220">
    <property type="entry name" value="TPP-binding domain"/>
    <property type="match status" value="1"/>
</dbReference>
<dbReference type="PANTHER" id="PTHR18968:SF13">
    <property type="entry name" value="ACETOLACTATE SYNTHASE CATALYTIC SUBUNIT, MITOCHONDRIAL"/>
    <property type="match status" value="1"/>
</dbReference>
<comment type="cofactor">
    <cofactor evidence="12">
        <name>Mg(2+)</name>
        <dbReference type="ChEBI" id="CHEBI:18420"/>
    </cofactor>
    <text evidence="12">Binds 1 Mg(2+) ion per subunit.</text>
</comment>
<proteinExistence type="inferred from homology"/>
<dbReference type="InterPro" id="IPR045229">
    <property type="entry name" value="TPP_enz"/>
</dbReference>
<keyword evidence="7 12" id="KW-0479">Metal-binding</keyword>
<keyword evidence="5 12" id="KW-0028">Amino-acid biosynthesis</keyword>
<organism evidence="16 17">
    <name type="scientific">Streptodolium elevatio</name>
    <dbReference type="NCBI Taxonomy" id="3157996"/>
    <lineage>
        <taxon>Bacteria</taxon>
        <taxon>Bacillati</taxon>
        <taxon>Actinomycetota</taxon>
        <taxon>Actinomycetes</taxon>
        <taxon>Kitasatosporales</taxon>
        <taxon>Streptomycetaceae</taxon>
        <taxon>Streptodolium</taxon>
    </lineage>
</organism>
<accession>A0ABV3DCV1</accession>
<evidence type="ECO:0000313" key="17">
    <source>
        <dbReference type="Proteomes" id="UP001551482"/>
    </source>
</evidence>
<protein>
    <recommendedName>
        <fullName evidence="4 12">Acetolactate synthase</fullName>
        <ecNumber evidence="4 12">2.2.1.6</ecNumber>
    </recommendedName>
</protein>
<evidence type="ECO:0000256" key="8">
    <source>
        <dbReference type="ARBA" id="ARBA00022842"/>
    </source>
</evidence>
<dbReference type="CDD" id="cd07035">
    <property type="entry name" value="TPP_PYR_POX_like"/>
    <property type="match status" value="1"/>
</dbReference>
<evidence type="ECO:0000256" key="6">
    <source>
        <dbReference type="ARBA" id="ARBA00022679"/>
    </source>
</evidence>
<keyword evidence="17" id="KW-1185">Reference proteome</keyword>
<dbReference type="Gene3D" id="3.40.50.970">
    <property type="match status" value="2"/>
</dbReference>
<dbReference type="CDD" id="cd02015">
    <property type="entry name" value="TPP_AHAS"/>
    <property type="match status" value="1"/>
</dbReference>
<dbReference type="InterPro" id="IPR012846">
    <property type="entry name" value="Acetolactate_synth_lsu"/>
</dbReference>
<comment type="pathway">
    <text evidence="1 12">Amino-acid biosynthesis; L-isoleucine biosynthesis; L-isoleucine from 2-oxobutanoate: step 1/4.</text>
</comment>
<evidence type="ECO:0000256" key="7">
    <source>
        <dbReference type="ARBA" id="ARBA00022723"/>
    </source>
</evidence>
<evidence type="ECO:0000313" key="16">
    <source>
        <dbReference type="EMBL" id="MEU8133014.1"/>
    </source>
</evidence>
<dbReference type="InterPro" id="IPR000399">
    <property type="entry name" value="TPP-bd_CS"/>
</dbReference>
<dbReference type="PANTHER" id="PTHR18968">
    <property type="entry name" value="THIAMINE PYROPHOSPHATE ENZYMES"/>
    <property type="match status" value="1"/>
</dbReference>
<dbReference type="InterPro" id="IPR039368">
    <property type="entry name" value="AHAS_TPP"/>
</dbReference>
<evidence type="ECO:0000256" key="11">
    <source>
        <dbReference type="ARBA" id="ARBA00048670"/>
    </source>
</evidence>
<dbReference type="PROSITE" id="PS00187">
    <property type="entry name" value="TPP_ENZYMES"/>
    <property type="match status" value="1"/>
</dbReference>
<dbReference type="Proteomes" id="UP001551482">
    <property type="component" value="Unassembled WGS sequence"/>
</dbReference>
<dbReference type="SUPFAM" id="SSF52467">
    <property type="entry name" value="DHS-like NAD/FAD-binding domain"/>
    <property type="match status" value="1"/>
</dbReference>